<name>A0AA40A4Q4_9PEZI</name>
<keyword evidence="4" id="KW-1185">Reference proteome</keyword>
<gene>
    <name evidence="3" type="ORF">B0T26DRAFT_720915</name>
</gene>
<evidence type="ECO:0000313" key="4">
    <source>
        <dbReference type="Proteomes" id="UP001172101"/>
    </source>
</evidence>
<dbReference type="EMBL" id="JAUIRO010000006">
    <property type="protein sequence ID" value="KAK0709229.1"/>
    <property type="molecule type" value="Genomic_DNA"/>
</dbReference>
<feature type="chain" id="PRO_5041262926" description="Secreted protein" evidence="2">
    <location>
        <begin position="32"/>
        <end position="84"/>
    </location>
</feature>
<sequence length="84" mass="9393">MILSLIITRGIWRISLHLGCLINWPLTACNSTTTNNQQYFPVADLLVHSPSRESSCRMLGCAAMTSPQKLRRPRGAESRTHPES</sequence>
<evidence type="ECO:0000256" key="2">
    <source>
        <dbReference type="SAM" id="SignalP"/>
    </source>
</evidence>
<proteinExistence type="predicted"/>
<accession>A0AA40A4Q4</accession>
<feature type="signal peptide" evidence="2">
    <location>
        <begin position="1"/>
        <end position="31"/>
    </location>
</feature>
<dbReference type="Proteomes" id="UP001172101">
    <property type="component" value="Unassembled WGS sequence"/>
</dbReference>
<dbReference type="GeneID" id="85325779"/>
<evidence type="ECO:0000256" key="1">
    <source>
        <dbReference type="SAM" id="MobiDB-lite"/>
    </source>
</evidence>
<comment type="caution">
    <text evidence="3">The sequence shown here is derived from an EMBL/GenBank/DDBJ whole genome shotgun (WGS) entry which is preliminary data.</text>
</comment>
<reference evidence="3" key="1">
    <citation type="submission" date="2023-06" db="EMBL/GenBank/DDBJ databases">
        <title>Genome-scale phylogeny and comparative genomics of the fungal order Sordariales.</title>
        <authorList>
            <consortium name="Lawrence Berkeley National Laboratory"/>
            <person name="Hensen N."/>
            <person name="Bonometti L."/>
            <person name="Westerberg I."/>
            <person name="Brannstrom I.O."/>
            <person name="Guillou S."/>
            <person name="Cros-Aarteil S."/>
            <person name="Calhoun S."/>
            <person name="Haridas S."/>
            <person name="Kuo A."/>
            <person name="Mondo S."/>
            <person name="Pangilinan J."/>
            <person name="Riley R."/>
            <person name="LaButti K."/>
            <person name="Andreopoulos B."/>
            <person name="Lipzen A."/>
            <person name="Chen C."/>
            <person name="Yanf M."/>
            <person name="Daum C."/>
            <person name="Ng V."/>
            <person name="Clum A."/>
            <person name="Steindorff A."/>
            <person name="Ohm R."/>
            <person name="Martin F."/>
            <person name="Silar P."/>
            <person name="Natvig D."/>
            <person name="Lalanne C."/>
            <person name="Gautier V."/>
            <person name="Ament-velasquez S.L."/>
            <person name="Kruys A."/>
            <person name="Hutchinson M.I."/>
            <person name="Powell A.J."/>
            <person name="Barry K."/>
            <person name="Miller A.N."/>
            <person name="Grigoriev I.V."/>
            <person name="Debuchy R."/>
            <person name="Gladieux P."/>
            <person name="Thoren M.H."/>
            <person name="Johannesson H."/>
        </authorList>
    </citation>
    <scope>NUCLEOTIDE SEQUENCE</scope>
    <source>
        <strain evidence="3">SMH2392-1A</strain>
    </source>
</reference>
<feature type="compositionally biased region" description="Basic and acidic residues" evidence="1">
    <location>
        <begin position="74"/>
        <end position="84"/>
    </location>
</feature>
<feature type="region of interest" description="Disordered" evidence="1">
    <location>
        <begin position="65"/>
        <end position="84"/>
    </location>
</feature>
<protein>
    <recommendedName>
        <fullName evidence="5">Secreted protein</fullName>
    </recommendedName>
</protein>
<keyword evidence="2" id="KW-0732">Signal</keyword>
<dbReference type="AlphaFoldDB" id="A0AA40A4Q4"/>
<organism evidence="3 4">
    <name type="scientific">Lasiosphaeria miniovina</name>
    <dbReference type="NCBI Taxonomy" id="1954250"/>
    <lineage>
        <taxon>Eukaryota</taxon>
        <taxon>Fungi</taxon>
        <taxon>Dikarya</taxon>
        <taxon>Ascomycota</taxon>
        <taxon>Pezizomycotina</taxon>
        <taxon>Sordariomycetes</taxon>
        <taxon>Sordariomycetidae</taxon>
        <taxon>Sordariales</taxon>
        <taxon>Lasiosphaeriaceae</taxon>
        <taxon>Lasiosphaeria</taxon>
    </lineage>
</organism>
<evidence type="ECO:0000313" key="3">
    <source>
        <dbReference type="EMBL" id="KAK0709229.1"/>
    </source>
</evidence>
<dbReference type="RefSeq" id="XP_060292533.1">
    <property type="nucleotide sequence ID" value="XM_060442509.1"/>
</dbReference>
<evidence type="ECO:0008006" key="5">
    <source>
        <dbReference type="Google" id="ProtNLM"/>
    </source>
</evidence>